<dbReference type="EC" id="2.7.1.71" evidence="7"/>
<comment type="subunit">
    <text evidence="7">Monomer.</text>
</comment>
<dbReference type="InterPro" id="IPR027417">
    <property type="entry name" value="P-loop_NTPase"/>
</dbReference>
<dbReference type="AlphaFoldDB" id="A0A1G9MBR3"/>
<dbReference type="GO" id="GO:0008652">
    <property type="term" value="P:amino acid biosynthetic process"/>
    <property type="evidence" value="ECO:0007669"/>
    <property type="project" value="UniProtKB-KW"/>
</dbReference>
<keyword evidence="6 7" id="KW-0057">Aromatic amino acid biosynthesis</keyword>
<dbReference type="STRING" id="686624.SAMN04488242_2524"/>
<evidence type="ECO:0000256" key="6">
    <source>
        <dbReference type="ARBA" id="ARBA00023141"/>
    </source>
</evidence>
<accession>A0A1G9MBR3</accession>
<dbReference type="Pfam" id="PF01202">
    <property type="entry name" value="SKI"/>
    <property type="match status" value="1"/>
</dbReference>
<feature type="binding site" evidence="7">
    <location>
        <position position="77"/>
    </location>
    <ligand>
        <name>substrate</name>
    </ligand>
</feature>
<dbReference type="OrthoDB" id="9800332at2"/>
<keyword evidence="3 7" id="KW-0547">Nucleotide-binding</keyword>
<dbReference type="GO" id="GO:0009423">
    <property type="term" value="P:chorismate biosynthetic process"/>
    <property type="evidence" value="ECO:0007669"/>
    <property type="project" value="UniProtKB-UniRule"/>
</dbReference>
<feature type="binding site" evidence="7">
    <location>
        <position position="149"/>
    </location>
    <ligand>
        <name>ATP</name>
        <dbReference type="ChEBI" id="CHEBI:30616"/>
    </ligand>
</feature>
<protein>
    <recommendedName>
        <fullName evidence="7">Shikimate kinase</fullName>
        <shortName evidence="7">SK</shortName>
        <ecNumber evidence="7">2.7.1.71</ecNumber>
    </recommendedName>
</protein>
<dbReference type="RefSeq" id="WP_093252834.1">
    <property type="nucleotide sequence ID" value="NZ_FNGP01000005.1"/>
</dbReference>
<dbReference type="GO" id="GO:0005829">
    <property type="term" value="C:cytosol"/>
    <property type="evidence" value="ECO:0007669"/>
    <property type="project" value="TreeGrafter"/>
</dbReference>
<keyword evidence="1 7" id="KW-0028">Amino-acid biosynthesis</keyword>
<feature type="binding site" evidence="7">
    <location>
        <position position="14"/>
    </location>
    <ligand>
        <name>Mg(2+)</name>
        <dbReference type="ChEBI" id="CHEBI:18420"/>
    </ligand>
</feature>
<dbReference type="GO" id="GO:0000287">
    <property type="term" value="F:magnesium ion binding"/>
    <property type="evidence" value="ECO:0007669"/>
    <property type="project" value="UniProtKB-UniRule"/>
</dbReference>
<keyword evidence="4 7" id="KW-0418">Kinase</keyword>
<comment type="function">
    <text evidence="7">Catalyzes the specific phosphorylation of the 3-hydroxyl group of shikimic acid using ATP as a cosubstrate.</text>
</comment>
<dbReference type="PANTHER" id="PTHR21087:SF16">
    <property type="entry name" value="SHIKIMATE KINASE 1, CHLOROPLASTIC"/>
    <property type="match status" value="1"/>
</dbReference>
<feature type="binding site" evidence="7">
    <location>
        <position position="56"/>
    </location>
    <ligand>
        <name>substrate</name>
    </ligand>
</feature>
<evidence type="ECO:0000256" key="2">
    <source>
        <dbReference type="ARBA" id="ARBA00022679"/>
    </source>
</evidence>
<keyword evidence="2 7" id="KW-0808">Transferase</keyword>
<feature type="binding site" evidence="7">
    <location>
        <position position="32"/>
    </location>
    <ligand>
        <name>substrate</name>
    </ligand>
</feature>
<proteinExistence type="inferred from homology"/>
<keyword evidence="7" id="KW-0479">Metal-binding</keyword>
<keyword evidence="7" id="KW-0963">Cytoplasm</keyword>
<dbReference type="Proteomes" id="UP000199475">
    <property type="component" value="Unassembled WGS sequence"/>
</dbReference>
<dbReference type="CDD" id="cd00464">
    <property type="entry name" value="SK"/>
    <property type="match status" value="1"/>
</dbReference>
<evidence type="ECO:0000256" key="4">
    <source>
        <dbReference type="ARBA" id="ARBA00022777"/>
    </source>
</evidence>
<feature type="binding site" evidence="7">
    <location>
        <begin position="10"/>
        <end position="15"/>
    </location>
    <ligand>
        <name>ATP</name>
        <dbReference type="ChEBI" id="CHEBI:30616"/>
    </ligand>
</feature>
<dbReference type="GO" id="GO:0005524">
    <property type="term" value="F:ATP binding"/>
    <property type="evidence" value="ECO:0007669"/>
    <property type="project" value="UniProtKB-UniRule"/>
</dbReference>
<gene>
    <name evidence="7" type="primary">aroK</name>
    <name evidence="8" type="ORF">SAMN04488242_2524</name>
</gene>
<evidence type="ECO:0000256" key="7">
    <source>
        <dbReference type="HAMAP-Rule" id="MF_00109"/>
    </source>
</evidence>
<dbReference type="SUPFAM" id="SSF52540">
    <property type="entry name" value="P-loop containing nucleoside triphosphate hydrolases"/>
    <property type="match status" value="1"/>
</dbReference>
<keyword evidence="7" id="KW-0460">Magnesium</keyword>
<comment type="subcellular location">
    <subcellularLocation>
        <location evidence="7">Cytoplasm</location>
    </subcellularLocation>
</comment>
<organism evidence="8 9">
    <name type="scientific">Tessaracoccus oleiagri</name>
    <dbReference type="NCBI Taxonomy" id="686624"/>
    <lineage>
        <taxon>Bacteria</taxon>
        <taxon>Bacillati</taxon>
        <taxon>Actinomycetota</taxon>
        <taxon>Actinomycetes</taxon>
        <taxon>Propionibacteriales</taxon>
        <taxon>Propionibacteriaceae</taxon>
        <taxon>Tessaracoccus</taxon>
    </lineage>
</organism>
<name>A0A1G9MBR3_9ACTN</name>
<evidence type="ECO:0000256" key="1">
    <source>
        <dbReference type="ARBA" id="ARBA00022605"/>
    </source>
</evidence>
<comment type="catalytic activity">
    <reaction evidence="7">
        <text>shikimate + ATP = 3-phosphoshikimate + ADP + H(+)</text>
        <dbReference type="Rhea" id="RHEA:13121"/>
        <dbReference type="ChEBI" id="CHEBI:15378"/>
        <dbReference type="ChEBI" id="CHEBI:30616"/>
        <dbReference type="ChEBI" id="CHEBI:36208"/>
        <dbReference type="ChEBI" id="CHEBI:145989"/>
        <dbReference type="ChEBI" id="CHEBI:456216"/>
        <dbReference type="EC" id="2.7.1.71"/>
    </reaction>
</comment>
<dbReference type="GO" id="GO:0009073">
    <property type="term" value="P:aromatic amino acid family biosynthetic process"/>
    <property type="evidence" value="ECO:0007669"/>
    <property type="project" value="UniProtKB-KW"/>
</dbReference>
<comment type="similarity">
    <text evidence="7">Belongs to the shikimate kinase family.</text>
</comment>
<dbReference type="PRINTS" id="PR01100">
    <property type="entry name" value="SHIKIMTKNASE"/>
</dbReference>
<dbReference type="GO" id="GO:0004765">
    <property type="term" value="F:shikimate kinase activity"/>
    <property type="evidence" value="ECO:0007669"/>
    <property type="project" value="UniProtKB-UniRule"/>
</dbReference>
<keyword evidence="9" id="KW-1185">Reference proteome</keyword>
<reference evidence="8 9" key="1">
    <citation type="submission" date="2016-10" db="EMBL/GenBank/DDBJ databases">
        <authorList>
            <person name="de Groot N.N."/>
        </authorList>
    </citation>
    <scope>NUCLEOTIDE SEQUENCE [LARGE SCALE GENOMIC DNA]</scope>
    <source>
        <strain evidence="8 9">CGMCC 1.9159</strain>
    </source>
</reference>
<comment type="pathway">
    <text evidence="7">Metabolic intermediate biosynthesis; chorismate biosynthesis; chorismate from D-erythrose 4-phosphate and phosphoenolpyruvate: step 5/7.</text>
</comment>
<evidence type="ECO:0000313" key="8">
    <source>
        <dbReference type="EMBL" id="SDL71563.1"/>
    </source>
</evidence>
<dbReference type="EMBL" id="FNGP01000005">
    <property type="protein sequence ID" value="SDL71563.1"/>
    <property type="molecule type" value="Genomic_DNA"/>
</dbReference>
<dbReference type="Gene3D" id="3.40.50.300">
    <property type="entry name" value="P-loop containing nucleotide triphosphate hydrolases"/>
    <property type="match status" value="1"/>
</dbReference>
<dbReference type="InterPro" id="IPR031322">
    <property type="entry name" value="Shikimate/glucono_kinase"/>
</dbReference>
<dbReference type="PANTHER" id="PTHR21087">
    <property type="entry name" value="SHIKIMATE KINASE"/>
    <property type="match status" value="1"/>
</dbReference>
<keyword evidence="5 7" id="KW-0067">ATP-binding</keyword>
<sequence>MSIVLVGAPGAGKTSVGRRLAKKLGMAFVDVDERIEQVLGKTIPEIFADEGETYFRQAEEEATLELLESTEVLSLGGGAVMNPRIREALKDHEVIWLKVSAGQASRRVGMNTVRPLLLGNVRGKLIELMRERTPLYEEVATKVVETDGRGSAEVADELAAERMA</sequence>
<evidence type="ECO:0000313" key="9">
    <source>
        <dbReference type="Proteomes" id="UP000199475"/>
    </source>
</evidence>
<evidence type="ECO:0000256" key="5">
    <source>
        <dbReference type="ARBA" id="ARBA00022840"/>
    </source>
</evidence>
<feature type="binding site" evidence="7">
    <location>
        <position position="132"/>
    </location>
    <ligand>
        <name>substrate</name>
    </ligand>
</feature>
<feature type="binding site" evidence="7">
    <location>
        <position position="114"/>
    </location>
    <ligand>
        <name>ATP</name>
        <dbReference type="ChEBI" id="CHEBI:30616"/>
    </ligand>
</feature>
<dbReference type="UniPathway" id="UPA00053">
    <property type="reaction ID" value="UER00088"/>
</dbReference>
<comment type="cofactor">
    <cofactor evidence="7">
        <name>Mg(2+)</name>
        <dbReference type="ChEBI" id="CHEBI:18420"/>
    </cofactor>
    <text evidence="7">Binds 1 Mg(2+) ion per subunit.</text>
</comment>
<evidence type="ECO:0000256" key="3">
    <source>
        <dbReference type="ARBA" id="ARBA00022741"/>
    </source>
</evidence>
<dbReference type="InterPro" id="IPR000623">
    <property type="entry name" value="Shikimate_kinase/TSH1"/>
</dbReference>
<dbReference type="HAMAP" id="MF_00109">
    <property type="entry name" value="Shikimate_kinase"/>
    <property type="match status" value="1"/>
</dbReference>